<proteinExistence type="predicted"/>
<dbReference type="InterPro" id="IPR029058">
    <property type="entry name" value="AB_hydrolase_fold"/>
</dbReference>
<dbReference type="EMBL" id="JACOIJ010000019">
    <property type="protein sequence ID" value="MBD1430014.1"/>
    <property type="molecule type" value="Genomic_DNA"/>
</dbReference>
<dbReference type="InterPro" id="IPR001375">
    <property type="entry name" value="Peptidase_S9_cat"/>
</dbReference>
<name>A0ABR7YFC4_9SPHI</name>
<reference evidence="4 5" key="1">
    <citation type="submission" date="2020-08" db="EMBL/GenBank/DDBJ databases">
        <title>Sphingobacterium sp. DN04309 isolated from aquaculture water.</title>
        <authorList>
            <person name="Zhang M."/>
        </authorList>
    </citation>
    <scope>NUCLEOTIDE SEQUENCE [LARGE SCALE GENOMIC DNA]</scope>
    <source>
        <strain evidence="4 5">DN04309</strain>
    </source>
</reference>
<evidence type="ECO:0000259" key="3">
    <source>
        <dbReference type="Pfam" id="PF00326"/>
    </source>
</evidence>
<comment type="caution">
    <text evidence="4">The sequence shown here is derived from an EMBL/GenBank/DDBJ whole genome shotgun (WGS) entry which is preliminary data.</text>
</comment>
<feature type="signal peptide" evidence="2">
    <location>
        <begin position="1"/>
        <end position="20"/>
    </location>
</feature>
<protein>
    <submittedName>
        <fullName evidence="4">S9 family peptidase</fullName>
    </submittedName>
</protein>
<dbReference type="RefSeq" id="WP_190302318.1">
    <property type="nucleotide sequence ID" value="NZ_JACOIJ010000019.1"/>
</dbReference>
<dbReference type="InterPro" id="IPR050278">
    <property type="entry name" value="Serine_Prot_S9B/DPPIV"/>
</dbReference>
<evidence type="ECO:0000256" key="2">
    <source>
        <dbReference type="SAM" id="SignalP"/>
    </source>
</evidence>
<dbReference type="SUPFAM" id="SSF53474">
    <property type="entry name" value="alpha/beta-Hydrolases"/>
    <property type="match status" value="1"/>
</dbReference>
<organism evidence="4 5">
    <name type="scientific">Sphingobacterium litopenaei</name>
    <dbReference type="NCBI Taxonomy" id="2763500"/>
    <lineage>
        <taxon>Bacteria</taxon>
        <taxon>Pseudomonadati</taxon>
        <taxon>Bacteroidota</taxon>
        <taxon>Sphingobacteriia</taxon>
        <taxon>Sphingobacteriales</taxon>
        <taxon>Sphingobacteriaceae</taxon>
        <taxon>Sphingobacterium</taxon>
    </lineage>
</organism>
<dbReference type="Pfam" id="PF00326">
    <property type="entry name" value="Peptidase_S9"/>
    <property type="match status" value="1"/>
</dbReference>
<feature type="region of interest" description="Disordered" evidence="1">
    <location>
        <begin position="159"/>
        <end position="180"/>
    </location>
</feature>
<dbReference type="InterPro" id="IPR011042">
    <property type="entry name" value="6-blade_b-propeller_TolB-like"/>
</dbReference>
<feature type="chain" id="PRO_5047524278" evidence="2">
    <location>
        <begin position="21"/>
        <end position="945"/>
    </location>
</feature>
<feature type="domain" description="Peptidase S9 prolyl oligopeptidase catalytic" evidence="3">
    <location>
        <begin position="751"/>
        <end position="918"/>
    </location>
</feature>
<dbReference type="SUPFAM" id="SSF82171">
    <property type="entry name" value="DPP6 N-terminal domain-like"/>
    <property type="match status" value="1"/>
</dbReference>
<evidence type="ECO:0000313" key="4">
    <source>
        <dbReference type="EMBL" id="MBD1430014.1"/>
    </source>
</evidence>
<dbReference type="Gene3D" id="3.40.50.1820">
    <property type="entry name" value="alpha/beta hydrolase"/>
    <property type="match status" value="1"/>
</dbReference>
<sequence>MKTTTLTCALLVSTTLYGFAQQKPPIDHSVFDSWKNISAQNFSKSGKFIYYTISPQEGDAVTELKDTKNNLLFRLERGTSPKITEDEKFFISSIKPYYKETREAKIKKKKQDEMPKDSLAIFNILTKESLNLGAIKNWKSPRLTKSYIAYQQELEVPSKQDTVSKQVKTDSSATKSPAKKAPAKKETVLVLYNLESKDTVQIWKADSYYFDDNEKYLVFSKKGADKDTTGVAGLYLYDLAKKSQKKISNGKGNYKNISFDDLSQRLVFLADKSNEKALIKDFKVYNYNGQTDTATVLIDKQSAGIPANWYVSGDGNLSFSADGKKLLLGLAPIPKVKDTTLVDFEHAKVDIWHWQDDYLMTQQLVNVGRERTKNFDAIYNLETQKLIPLVDDNFSRVFFTSNGTEEWAITSRTSKENKIATQWSMSTPQDIILVSTNNGSKRVIKENHVGQSYLSPNATHVVFYDMEKSTWSVYDIATQQETSLSGGLTVSFADETNDMPAYAGSYGYAGWSEDGKGIYINDRYDIWYLSFDGKTKTNITNNYGRQHKVVLRAQIFRNNDPRKPSNVINPKKQLLLTSFNEKSKENGFFKLDLTKKNGLKEVIQSKNVYKRLISNEDQTVYALSKENYAEYPDLYLTKDFVNLTKLTDINPQQKNYNWGTAELVQWTTPNGYAAEGILYKPENFDSNKKYPIIAYFYETHTEGLYSYHEPAPTPSRLMISYFVSNGYLVFSPDIRYKTGQPGKDAEEYVNSGMKFLAQNPWVDESKMAIQGQSWGGYQVAHLITRTDMYAAAWTGAPVVNMTSAYGGIRWQSGMSRQFQYEKTQSRLGATLWENRDLYIENSPLFFLDRVKTPVAIMHNDNDGAVPWYQGIEMFTALRRLQKPVWLLNYNGDEHNLMQRQNRKDIQIRQAQFFDHFLKGKPAADWIKNGVKAIDKGIEWGLEVTE</sequence>
<dbReference type="PANTHER" id="PTHR11731">
    <property type="entry name" value="PROTEASE FAMILY S9B,C DIPEPTIDYL-PEPTIDASE IV-RELATED"/>
    <property type="match status" value="1"/>
</dbReference>
<evidence type="ECO:0000256" key="1">
    <source>
        <dbReference type="SAM" id="MobiDB-lite"/>
    </source>
</evidence>
<accession>A0ABR7YFC4</accession>
<dbReference type="Gene3D" id="2.120.10.30">
    <property type="entry name" value="TolB, C-terminal domain"/>
    <property type="match status" value="1"/>
</dbReference>
<dbReference type="PANTHER" id="PTHR11731:SF193">
    <property type="entry name" value="DIPEPTIDYL PEPTIDASE 9"/>
    <property type="match status" value="1"/>
</dbReference>
<gene>
    <name evidence="4" type="ORF">H8B04_10605</name>
</gene>
<keyword evidence="2" id="KW-0732">Signal</keyword>
<evidence type="ECO:0000313" key="5">
    <source>
        <dbReference type="Proteomes" id="UP000651271"/>
    </source>
</evidence>
<keyword evidence="5" id="KW-1185">Reference proteome</keyword>
<dbReference type="Proteomes" id="UP000651271">
    <property type="component" value="Unassembled WGS sequence"/>
</dbReference>